<keyword evidence="11" id="KW-1185">Reference proteome</keyword>
<dbReference type="GO" id="GO:0008234">
    <property type="term" value="F:cysteine-type peptidase activity"/>
    <property type="evidence" value="ECO:0007669"/>
    <property type="project" value="UniProtKB-KW"/>
</dbReference>
<evidence type="ECO:0000313" key="11">
    <source>
        <dbReference type="Proteomes" id="UP000886998"/>
    </source>
</evidence>
<dbReference type="PROSITE" id="PS00139">
    <property type="entry name" value="THIOL_PROTEASE_CYS"/>
    <property type="match status" value="1"/>
</dbReference>
<dbReference type="OrthoDB" id="10253408at2759"/>
<dbReference type="PRINTS" id="PR00705">
    <property type="entry name" value="PAPAIN"/>
</dbReference>
<evidence type="ECO:0000256" key="7">
    <source>
        <dbReference type="SAM" id="SignalP"/>
    </source>
</evidence>
<comment type="caution">
    <text evidence="10">The sequence shown here is derived from an EMBL/GenBank/DDBJ whole genome shotgun (WGS) entry which is preliminary data.</text>
</comment>
<dbReference type="SMART" id="SM00848">
    <property type="entry name" value="Inhibitor_I29"/>
    <property type="match status" value="1"/>
</dbReference>
<keyword evidence="7" id="KW-0732">Signal</keyword>
<dbReference type="InterPro" id="IPR013128">
    <property type="entry name" value="Peptidase_C1A"/>
</dbReference>
<feature type="domain" description="Cathepsin propeptide inhibitor" evidence="9">
    <location>
        <begin position="29"/>
        <end position="88"/>
    </location>
</feature>
<evidence type="ECO:0000256" key="5">
    <source>
        <dbReference type="ARBA" id="ARBA00023145"/>
    </source>
</evidence>
<dbReference type="InterPro" id="IPR000668">
    <property type="entry name" value="Peptidase_C1A_C"/>
</dbReference>
<keyword evidence="3" id="KW-0378">Hydrolase</keyword>
<dbReference type="SMART" id="SM00645">
    <property type="entry name" value="Pept_C1"/>
    <property type="match status" value="1"/>
</dbReference>
<evidence type="ECO:0000259" key="9">
    <source>
        <dbReference type="SMART" id="SM00848"/>
    </source>
</evidence>
<name>A0A8X7CMN0_9ARAC</name>
<dbReference type="InterPro" id="IPR038765">
    <property type="entry name" value="Papain-like_cys_pep_sf"/>
</dbReference>
<evidence type="ECO:0000256" key="6">
    <source>
        <dbReference type="ARBA" id="ARBA00023157"/>
    </source>
</evidence>
<keyword evidence="5" id="KW-0865">Zymogen</keyword>
<dbReference type="InterPro" id="IPR039417">
    <property type="entry name" value="Peptidase_C1A_papain-like"/>
</dbReference>
<dbReference type="Pfam" id="PF08246">
    <property type="entry name" value="Inhibitor_I29"/>
    <property type="match status" value="1"/>
</dbReference>
<reference evidence="10" key="1">
    <citation type="submission" date="2020-08" db="EMBL/GenBank/DDBJ databases">
        <title>Multicomponent nature underlies the extraordinary mechanical properties of spider dragline silk.</title>
        <authorList>
            <person name="Kono N."/>
            <person name="Nakamura H."/>
            <person name="Mori M."/>
            <person name="Yoshida Y."/>
            <person name="Ohtoshi R."/>
            <person name="Malay A.D."/>
            <person name="Moran D.A.P."/>
            <person name="Tomita M."/>
            <person name="Numata K."/>
            <person name="Arakawa K."/>
        </authorList>
    </citation>
    <scope>NUCLEOTIDE SEQUENCE</scope>
</reference>
<feature type="signal peptide" evidence="7">
    <location>
        <begin position="1"/>
        <end position="16"/>
    </location>
</feature>
<dbReference type="GO" id="GO:0006508">
    <property type="term" value="P:proteolysis"/>
    <property type="evidence" value="ECO:0007669"/>
    <property type="project" value="UniProtKB-KW"/>
</dbReference>
<dbReference type="SUPFAM" id="SSF54001">
    <property type="entry name" value="Cysteine proteinases"/>
    <property type="match status" value="1"/>
</dbReference>
<dbReference type="InterPro" id="IPR000169">
    <property type="entry name" value="Pept_cys_AS"/>
</dbReference>
<dbReference type="Pfam" id="PF00112">
    <property type="entry name" value="Peptidase_C1"/>
    <property type="match status" value="1"/>
</dbReference>
<dbReference type="InterPro" id="IPR025660">
    <property type="entry name" value="Pept_his_AS"/>
</dbReference>
<evidence type="ECO:0000256" key="2">
    <source>
        <dbReference type="ARBA" id="ARBA00022670"/>
    </source>
</evidence>
<dbReference type="PANTHER" id="PTHR12411">
    <property type="entry name" value="CYSTEINE PROTEASE FAMILY C1-RELATED"/>
    <property type="match status" value="1"/>
</dbReference>
<feature type="chain" id="PRO_5036505601" evidence="7">
    <location>
        <begin position="17"/>
        <end position="386"/>
    </location>
</feature>
<evidence type="ECO:0000259" key="8">
    <source>
        <dbReference type="SMART" id="SM00645"/>
    </source>
</evidence>
<dbReference type="Gene3D" id="3.90.70.10">
    <property type="entry name" value="Cysteine proteinases"/>
    <property type="match status" value="1"/>
</dbReference>
<dbReference type="FunFam" id="3.90.70.10:FF:000006">
    <property type="entry name" value="Cathepsin S"/>
    <property type="match status" value="1"/>
</dbReference>
<evidence type="ECO:0000313" key="10">
    <source>
        <dbReference type="EMBL" id="GFY74028.1"/>
    </source>
</evidence>
<keyword evidence="6" id="KW-1015">Disulfide bond</keyword>
<dbReference type="CDD" id="cd02248">
    <property type="entry name" value="Peptidase_C1A"/>
    <property type="match status" value="1"/>
</dbReference>
<keyword evidence="4" id="KW-0788">Thiol protease</keyword>
<sequence length="386" mass="43319">MKFLATFVCLIVAVASVSLPSNPEMDVFWESFKKAHNKSYTPQEERIRRLIWEENVIDIIRHNLQANQGLYSYKRGINKYCDLTEKEFTEKLTGLKVPKNLNITGSQWLPPTNVVVPDEIDWRKKGYVSEVKDQEDCGSCWAFSSTGALEGQHKKKSGKLVSLSEQNLIDCSRPEGNQGCDGGWMDQAFSYVKINHGIDTEASYPYVSQQQDCQFNKSGVGAICTGFVDLPSGNEEALKIALATIGPISVAVNADGGFKTYQSGIYDPDDCPGDYDYLDHGVLVVGYGTENGKDYWLIKNSWGESYGINGYIKCISCLLYVSHTPLSLNTRKSNFCIIFGSAVNKIHKHNKSKNEDRYFIANFYDCGLVQVYHDYGVRIRSFLAKV</sequence>
<comment type="similarity">
    <text evidence="1">Belongs to the peptidase C1 family.</text>
</comment>
<organism evidence="10 11">
    <name type="scientific">Trichonephila inaurata madagascariensis</name>
    <dbReference type="NCBI Taxonomy" id="2747483"/>
    <lineage>
        <taxon>Eukaryota</taxon>
        <taxon>Metazoa</taxon>
        <taxon>Ecdysozoa</taxon>
        <taxon>Arthropoda</taxon>
        <taxon>Chelicerata</taxon>
        <taxon>Arachnida</taxon>
        <taxon>Araneae</taxon>
        <taxon>Araneomorphae</taxon>
        <taxon>Entelegynae</taxon>
        <taxon>Araneoidea</taxon>
        <taxon>Nephilidae</taxon>
        <taxon>Trichonephila</taxon>
        <taxon>Trichonephila inaurata</taxon>
    </lineage>
</organism>
<keyword evidence="2" id="KW-0645">Protease</keyword>
<gene>
    <name evidence="10" type="ORF">TNIN_22732</name>
</gene>
<dbReference type="EMBL" id="BMAV01020517">
    <property type="protein sequence ID" value="GFY74028.1"/>
    <property type="molecule type" value="Genomic_DNA"/>
</dbReference>
<dbReference type="Proteomes" id="UP000886998">
    <property type="component" value="Unassembled WGS sequence"/>
</dbReference>
<dbReference type="AlphaFoldDB" id="A0A8X7CMN0"/>
<dbReference type="InterPro" id="IPR013201">
    <property type="entry name" value="Prot_inhib_I29"/>
</dbReference>
<dbReference type="PROSITE" id="PS00639">
    <property type="entry name" value="THIOL_PROTEASE_HIS"/>
    <property type="match status" value="1"/>
</dbReference>
<feature type="domain" description="Peptidase C1A papain C-terminal" evidence="8">
    <location>
        <begin position="116"/>
        <end position="322"/>
    </location>
</feature>
<evidence type="ECO:0000256" key="4">
    <source>
        <dbReference type="ARBA" id="ARBA00022807"/>
    </source>
</evidence>
<protein>
    <submittedName>
        <fullName evidence="10">Cathepsin L</fullName>
    </submittedName>
</protein>
<evidence type="ECO:0000256" key="1">
    <source>
        <dbReference type="ARBA" id="ARBA00008455"/>
    </source>
</evidence>
<evidence type="ECO:0000256" key="3">
    <source>
        <dbReference type="ARBA" id="ARBA00022801"/>
    </source>
</evidence>
<proteinExistence type="inferred from homology"/>
<accession>A0A8X7CMN0</accession>